<comment type="catalytic activity">
    <reaction evidence="1">
        <text>ATP + protein L-histidine = ADP + protein N-phospho-L-histidine.</text>
        <dbReference type="EC" id="2.7.13.3"/>
    </reaction>
</comment>
<evidence type="ECO:0000256" key="4">
    <source>
        <dbReference type="ARBA" id="ARBA00022679"/>
    </source>
</evidence>
<dbReference type="GO" id="GO:0004673">
    <property type="term" value="F:protein histidine kinase activity"/>
    <property type="evidence" value="ECO:0007669"/>
    <property type="project" value="UniProtKB-EC"/>
</dbReference>
<evidence type="ECO:0000313" key="8">
    <source>
        <dbReference type="EMBL" id="KGF73280.1"/>
    </source>
</evidence>
<feature type="domain" description="PAS" evidence="6">
    <location>
        <begin position="157"/>
        <end position="227"/>
    </location>
</feature>
<name>A0A098TLU2_9CYAN</name>
<keyword evidence="5" id="KW-0418">Kinase</keyword>
<evidence type="ECO:0000256" key="1">
    <source>
        <dbReference type="ARBA" id="ARBA00000085"/>
    </source>
</evidence>
<dbReference type="Pfam" id="PF08447">
    <property type="entry name" value="PAS_3"/>
    <property type="match status" value="1"/>
</dbReference>
<dbReference type="PROSITE" id="PS50112">
    <property type="entry name" value="PAS"/>
    <property type="match status" value="2"/>
</dbReference>
<dbReference type="AlphaFoldDB" id="A0A098TLU2"/>
<comment type="caution">
    <text evidence="8">The sequence shown here is derived from an EMBL/GenBank/DDBJ whole genome shotgun (WGS) entry which is preliminary data.</text>
</comment>
<dbReference type="SUPFAM" id="SSF55785">
    <property type="entry name" value="PYP-like sensor domain (PAS domain)"/>
    <property type="match status" value="2"/>
</dbReference>
<dbReference type="SUPFAM" id="SSF55781">
    <property type="entry name" value="GAF domain-like"/>
    <property type="match status" value="1"/>
</dbReference>
<keyword evidence="4" id="KW-0808">Transferase</keyword>
<dbReference type="InterPro" id="IPR013655">
    <property type="entry name" value="PAS_fold_3"/>
</dbReference>
<evidence type="ECO:0000259" key="6">
    <source>
        <dbReference type="PROSITE" id="PS50112"/>
    </source>
</evidence>
<evidence type="ECO:0000313" key="9">
    <source>
        <dbReference type="Proteomes" id="UP000030170"/>
    </source>
</evidence>
<dbReference type="InterPro" id="IPR029016">
    <property type="entry name" value="GAF-like_dom_sf"/>
</dbReference>
<evidence type="ECO:0000259" key="7">
    <source>
        <dbReference type="PROSITE" id="PS50113"/>
    </source>
</evidence>
<organism evidence="8 9">
    <name type="scientific">Neosynechococcus sphagnicola sy1</name>
    <dbReference type="NCBI Taxonomy" id="1497020"/>
    <lineage>
        <taxon>Bacteria</taxon>
        <taxon>Bacillati</taxon>
        <taxon>Cyanobacteriota</taxon>
        <taxon>Cyanophyceae</taxon>
        <taxon>Neosynechococcales</taxon>
        <taxon>Neosynechococcaceae</taxon>
        <taxon>Neosynechococcus</taxon>
    </lineage>
</organism>
<dbReference type="InterPro" id="IPR001610">
    <property type="entry name" value="PAC"/>
</dbReference>
<proteinExistence type="predicted"/>
<dbReference type="STRING" id="1497020.DO97_20815"/>
<feature type="domain" description="PAC" evidence="7">
    <location>
        <begin position="104"/>
        <end position="156"/>
    </location>
</feature>
<dbReference type="InterPro" id="IPR052162">
    <property type="entry name" value="Sensor_kinase/Photoreceptor"/>
</dbReference>
<dbReference type="InterPro" id="IPR013656">
    <property type="entry name" value="PAS_4"/>
</dbReference>
<keyword evidence="9" id="KW-1185">Reference proteome</keyword>
<dbReference type="Proteomes" id="UP000030170">
    <property type="component" value="Unassembled WGS sequence"/>
</dbReference>
<dbReference type="NCBIfam" id="TIGR00229">
    <property type="entry name" value="sensory_box"/>
    <property type="match status" value="1"/>
</dbReference>
<dbReference type="PANTHER" id="PTHR43304">
    <property type="entry name" value="PHYTOCHROME-LIKE PROTEIN CPH1"/>
    <property type="match status" value="1"/>
</dbReference>
<dbReference type="Pfam" id="PF08448">
    <property type="entry name" value="PAS_4"/>
    <property type="match status" value="1"/>
</dbReference>
<dbReference type="Gene3D" id="3.30.450.40">
    <property type="match status" value="1"/>
</dbReference>
<protein>
    <recommendedName>
        <fullName evidence="2">histidine kinase</fullName>
        <ecNumber evidence="2">2.7.13.3</ecNumber>
    </recommendedName>
</protein>
<dbReference type="Pfam" id="PF01590">
    <property type="entry name" value="GAF"/>
    <property type="match status" value="1"/>
</dbReference>
<dbReference type="PROSITE" id="PS50113">
    <property type="entry name" value="PAC"/>
    <property type="match status" value="1"/>
</dbReference>
<gene>
    <name evidence="8" type="ORF">DO97_20815</name>
</gene>
<dbReference type="InterPro" id="IPR000014">
    <property type="entry name" value="PAS"/>
</dbReference>
<dbReference type="OrthoDB" id="315417at2"/>
<dbReference type="PANTHER" id="PTHR43304:SF1">
    <property type="entry name" value="PAC DOMAIN-CONTAINING PROTEIN"/>
    <property type="match status" value="1"/>
</dbReference>
<sequence>MSGDGQSQYPPTLGQDWEEVLLQQRPRSLKTLIDALPGIVFFCDSDAEWSMKYLSRGCLALTGYTSEELVGPERLVSYNAITHADDLPKVLATISRAIALQQSYVIEYRICTKSGQQKWLWEKGHVVMDEAGQFVGLEGFITDISDLKSTEAKLLQTTSELQAIFQALPDLYFRLDGNGTILDYHAGRPEDLYLSPREFLGQRMHSLLPGEVCQQFEQAIESVVNTNSLVTIEYELLIAGCPQAFEARLSPLLAQEIIVIIRNITDRKQAEAHIRRANALLQAQKDGVAAAESRLRKLNVALVKLARRKISTPSDLNRVLREITEAATRTLEVERASIWRFTGDRSRIQCLDLFERSVGRHSSGTELTVVEAPAYLQALEDHRTLAAHQAHTDPRTEELSASYLTPLNIHAILDAAIHVGGSGVWGAVL</sequence>
<dbReference type="InterPro" id="IPR003018">
    <property type="entry name" value="GAF"/>
</dbReference>
<dbReference type="SMART" id="SM00086">
    <property type="entry name" value="PAC"/>
    <property type="match status" value="1"/>
</dbReference>
<evidence type="ECO:0000256" key="2">
    <source>
        <dbReference type="ARBA" id="ARBA00012438"/>
    </source>
</evidence>
<dbReference type="EMBL" id="JJML01000009">
    <property type="protein sequence ID" value="KGF73280.1"/>
    <property type="molecule type" value="Genomic_DNA"/>
</dbReference>
<dbReference type="CDD" id="cd00130">
    <property type="entry name" value="PAS"/>
    <property type="match status" value="2"/>
</dbReference>
<reference evidence="8 9" key="1">
    <citation type="journal article" date="2014" name="Mol. Ecol.">
        <title>Evolution of Synechococcus.</title>
        <authorList>
            <person name="Dvorak P."/>
            <person name="Casamatta D."/>
            <person name="Hasler P."/>
            <person name="Poulickova A."/>
            <person name="Ondrej V."/>
            <person name="Sanges R."/>
        </authorList>
    </citation>
    <scope>NUCLEOTIDE SEQUENCE [LARGE SCALE GENOMIC DNA]</scope>
    <source>
        <strain evidence="8 9">CAUP A 1101</strain>
    </source>
</reference>
<evidence type="ECO:0000256" key="5">
    <source>
        <dbReference type="ARBA" id="ARBA00022777"/>
    </source>
</evidence>
<evidence type="ECO:0000256" key="3">
    <source>
        <dbReference type="ARBA" id="ARBA00022553"/>
    </source>
</evidence>
<feature type="domain" description="PAS" evidence="6">
    <location>
        <begin position="25"/>
        <end position="101"/>
    </location>
</feature>
<dbReference type="InterPro" id="IPR000700">
    <property type="entry name" value="PAS-assoc_C"/>
</dbReference>
<dbReference type="Gene3D" id="3.30.450.20">
    <property type="entry name" value="PAS domain"/>
    <property type="match status" value="2"/>
</dbReference>
<dbReference type="InterPro" id="IPR035965">
    <property type="entry name" value="PAS-like_dom_sf"/>
</dbReference>
<dbReference type="EC" id="2.7.13.3" evidence="2"/>
<keyword evidence="3" id="KW-0597">Phosphoprotein</keyword>
<accession>A0A098TLU2</accession>
<dbReference type="SMART" id="SM00091">
    <property type="entry name" value="PAS"/>
    <property type="match status" value="2"/>
</dbReference>